<gene>
    <name evidence="9" type="ORF">BSAL_54785</name>
</gene>
<feature type="domain" description="Peptidase S9 prolyl oligopeptidase catalytic" evidence="7">
    <location>
        <begin position="479"/>
        <end position="694"/>
    </location>
</feature>
<evidence type="ECO:0000259" key="7">
    <source>
        <dbReference type="Pfam" id="PF00326"/>
    </source>
</evidence>
<dbReference type="SUPFAM" id="SSF53474">
    <property type="entry name" value="alpha/beta-Hydrolases"/>
    <property type="match status" value="1"/>
</dbReference>
<comment type="catalytic activity">
    <reaction evidence="1">
        <text>Hydrolysis of Pro-|-Xaa &gt;&gt; Ala-|-Xaa in oligopeptides.</text>
        <dbReference type="EC" id="3.4.21.26"/>
    </reaction>
</comment>
<accession>A0A0S4IIS9</accession>
<dbReference type="FunFam" id="3.40.50.1820:FF:000005">
    <property type="entry name" value="Prolyl endopeptidase"/>
    <property type="match status" value="1"/>
</dbReference>
<organism evidence="9 10">
    <name type="scientific">Bodo saltans</name>
    <name type="common">Flagellated protozoan</name>
    <dbReference type="NCBI Taxonomy" id="75058"/>
    <lineage>
        <taxon>Eukaryota</taxon>
        <taxon>Discoba</taxon>
        <taxon>Euglenozoa</taxon>
        <taxon>Kinetoplastea</taxon>
        <taxon>Metakinetoplastina</taxon>
        <taxon>Eubodonida</taxon>
        <taxon>Bodonidae</taxon>
        <taxon>Bodo</taxon>
    </lineage>
</organism>
<evidence type="ECO:0000256" key="3">
    <source>
        <dbReference type="ARBA" id="ARBA00022670"/>
    </source>
</evidence>
<dbReference type="PANTHER" id="PTHR42881:SF2">
    <property type="entry name" value="PROLYL ENDOPEPTIDASE"/>
    <property type="match status" value="1"/>
</dbReference>
<dbReference type="InterPro" id="IPR002471">
    <property type="entry name" value="Pept_S9_AS"/>
</dbReference>
<dbReference type="PROSITE" id="PS00708">
    <property type="entry name" value="PRO_ENDOPEP_SER"/>
    <property type="match status" value="1"/>
</dbReference>
<dbReference type="GO" id="GO:0004252">
    <property type="term" value="F:serine-type endopeptidase activity"/>
    <property type="evidence" value="ECO:0007669"/>
    <property type="project" value="UniProtKB-UniRule"/>
</dbReference>
<keyword evidence="4 6" id="KW-0378">Hydrolase</keyword>
<evidence type="ECO:0000313" key="10">
    <source>
        <dbReference type="Proteomes" id="UP000051952"/>
    </source>
</evidence>
<dbReference type="PANTHER" id="PTHR42881">
    <property type="entry name" value="PROLYL ENDOPEPTIDASE"/>
    <property type="match status" value="1"/>
</dbReference>
<dbReference type="PRINTS" id="PR00862">
    <property type="entry name" value="PROLIGOPTASE"/>
</dbReference>
<evidence type="ECO:0000256" key="2">
    <source>
        <dbReference type="ARBA" id="ARBA00005228"/>
    </source>
</evidence>
<protein>
    <recommendedName>
        <fullName evidence="6">Prolyl endopeptidase</fullName>
        <ecNumber evidence="6">3.4.21.-</ecNumber>
    </recommendedName>
</protein>
<feature type="domain" description="Peptidase S9A N-terminal" evidence="8">
    <location>
        <begin position="9"/>
        <end position="415"/>
    </location>
</feature>
<dbReference type="Gene3D" id="2.130.10.120">
    <property type="entry name" value="Prolyl oligopeptidase, N-terminal domain"/>
    <property type="match status" value="1"/>
</dbReference>
<dbReference type="AlphaFoldDB" id="A0A0S4IIS9"/>
<evidence type="ECO:0000313" key="9">
    <source>
        <dbReference type="EMBL" id="CUE73085.1"/>
    </source>
</evidence>
<dbReference type="OrthoDB" id="248387at2759"/>
<dbReference type="GO" id="GO:0070012">
    <property type="term" value="F:oligopeptidase activity"/>
    <property type="evidence" value="ECO:0007669"/>
    <property type="project" value="TreeGrafter"/>
</dbReference>
<dbReference type="EMBL" id="CYKH01000144">
    <property type="protein sequence ID" value="CUE73085.1"/>
    <property type="molecule type" value="Genomic_DNA"/>
</dbReference>
<dbReference type="Proteomes" id="UP000051952">
    <property type="component" value="Unassembled WGS sequence"/>
</dbReference>
<evidence type="ECO:0000259" key="8">
    <source>
        <dbReference type="Pfam" id="PF02897"/>
    </source>
</evidence>
<name>A0A0S4IIS9_BODSA</name>
<keyword evidence="3 6" id="KW-0645">Protease</keyword>
<sequence>MRRFTYPAVQRAAAEYVLHGKTIVEPYIALEDPSSTECKQYVDDQNALFENYLADRSETRKVLFEKISQLQDYPRHSTVGKRHDKFYFYHNSGLQNQSVYMRSNSISGDAPEVFLDPNTLSADGTTALKSASWNDSETLWAYSVSEKGSDWQTIYVRDAQRLTDLADKIDWVKFSGIAWLRDVGFFYTRYPALAEGQEKGAETDTAQDAAVYFHRIGTSQSDDVFIVNEPEHRTWSLGAEVTDSNRHLIVTLHDGCETKNLMWVADLPEEGPVAGTPLKFEKIINEFVGDYSYLGNDGDNFYLSTTKNAPKKKIVNFNIRTLEETDIVAERASVLSFASLVKDTIIVAYLEDVKDVVYLLPLSNPTEQLKLPLPIGTVEAISCHRKKPLVSIKITSFLLPGRSYTFDIADPLTTLAVFKDDVSAGFDPNMFETKQVFYTSNDGTKIPMFILHRAGLTLDGSSPLLVYGYGGFNISLTPGFSPSRIVFLNDMNGVIAIPNIRGGGEYGQEWHDGGRRANKQNCFTDFIAAIKFLQGEGYGSPSTTAIMGGSNGGLLVAAVTNQAPELLASVVCQVGVLDMYKFHKFTIGHAWRSDYGDPDVAEDFAVLEKYSPIHNIVPGTKYPAVVVVTGDHDDRVVPLHSHKYVATMQHANPELGGPFLSRIEVAAGHGAGKPTSKRIQEAADTYAFLAKSLDVKSFA</sequence>
<evidence type="ECO:0000256" key="5">
    <source>
        <dbReference type="ARBA" id="ARBA00022825"/>
    </source>
</evidence>
<dbReference type="InterPro" id="IPR029058">
    <property type="entry name" value="AB_hydrolase_fold"/>
</dbReference>
<comment type="similarity">
    <text evidence="2 6">Belongs to the peptidase S9A family.</text>
</comment>
<dbReference type="FunFam" id="2.130.10.120:FF:000001">
    <property type="entry name" value="Prolyl endopeptidase"/>
    <property type="match status" value="1"/>
</dbReference>
<dbReference type="OMA" id="DGCKNAN"/>
<evidence type="ECO:0000256" key="6">
    <source>
        <dbReference type="RuleBase" id="RU368024"/>
    </source>
</evidence>
<evidence type="ECO:0000256" key="1">
    <source>
        <dbReference type="ARBA" id="ARBA00001070"/>
    </source>
</evidence>
<dbReference type="InterPro" id="IPR051167">
    <property type="entry name" value="Prolyl_oligopep/macrocyclase"/>
</dbReference>
<proteinExistence type="inferred from homology"/>
<dbReference type="Pfam" id="PF02897">
    <property type="entry name" value="Peptidase_S9_N"/>
    <property type="match status" value="1"/>
</dbReference>
<dbReference type="InterPro" id="IPR001375">
    <property type="entry name" value="Peptidase_S9_cat"/>
</dbReference>
<dbReference type="SUPFAM" id="SSF50993">
    <property type="entry name" value="Peptidase/esterase 'gauge' domain"/>
    <property type="match status" value="1"/>
</dbReference>
<dbReference type="Pfam" id="PF00326">
    <property type="entry name" value="Peptidase_S9"/>
    <property type="match status" value="1"/>
</dbReference>
<dbReference type="InterPro" id="IPR002470">
    <property type="entry name" value="Peptidase_S9A"/>
</dbReference>
<dbReference type="InterPro" id="IPR023302">
    <property type="entry name" value="Pept_S9A_N"/>
</dbReference>
<dbReference type="GO" id="GO:0006508">
    <property type="term" value="P:proteolysis"/>
    <property type="evidence" value="ECO:0007669"/>
    <property type="project" value="UniProtKB-KW"/>
</dbReference>
<dbReference type="VEuPathDB" id="TriTrypDB:BSAL_54785"/>
<keyword evidence="10" id="KW-1185">Reference proteome</keyword>
<keyword evidence="5 6" id="KW-0720">Serine protease</keyword>
<dbReference type="Gene3D" id="3.40.50.1820">
    <property type="entry name" value="alpha/beta hydrolase"/>
    <property type="match status" value="1"/>
</dbReference>
<dbReference type="GO" id="GO:0005829">
    <property type="term" value="C:cytosol"/>
    <property type="evidence" value="ECO:0007669"/>
    <property type="project" value="TreeGrafter"/>
</dbReference>
<reference evidence="10" key="1">
    <citation type="submission" date="2015-09" db="EMBL/GenBank/DDBJ databases">
        <authorList>
            <consortium name="Pathogen Informatics"/>
        </authorList>
    </citation>
    <scope>NUCLEOTIDE SEQUENCE [LARGE SCALE GENOMIC DNA]</scope>
    <source>
        <strain evidence="10">Lake Konstanz</strain>
    </source>
</reference>
<evidence type="ECO:0000256" key="4">
    <source>
        <dbReference type="ARBA" id="ARBA00022801"/>
    </source>
</evidence>
<dbReference type="EC" id="3.4.21.-" evidence="6"/>